<sequence>MLYDSLLCFLWSWSTFMNLIAGPWNKQEHGTSLLDFWWIETADGSMSCSTARGMLGVACLATVLYGTKCICSLLEVAQNSRSKLWAKDDPEAMAQRGQSATGVQLVDDRSDYVDKVYKEALSPVLAFFPE</sequence>
<protein>
    <submittedName>
        <fullName evidence="1">Uncharacterized protein</fullName>
    </submittedName>
</protein>
<dbReference type="OrthoDB" id="5352400at2759"/>
<reference evidence="1" key="1">
    <citation type="journal article" date="2021" name="Nat. Commun.">
        <title>Genetic determinants of endophytism in the Arabidopsis root mycobiome.</title>
        <authorList>
            <person name="Mesny F."/>
            <person name="Miyauchi S."/>
            <person name="Thiergart T."/>
            <person name="Pickel B."/>
            <person name="Atanasova L."/>
            <person name="Karlsson M."/>
            <person name="Huettel B."/>
            <person name="Barry K.W."/>
            <person name="Haridas S."/>
            <person name="Chen C."/>
            <person name="Bauer D."/>
            <person name="Andreopoulos W."/>
            <person name="Pangilinan J."/>
            <person name="LaButti K."/>
            <person name="Riley R."/>
            <person name="Lipzen A."/>
            <person name="Clum A."/>
            <person name="Drula E."/>
            <person name="Henrissat B."/>
            <person name="Kohler A."/>
            <person name="Grigoriev I.V."/>
            <person name="Martin F.M."/>
            <person name="Hacquard S."/>
        </authorList>
    </citation>
    <scope>NUCLEOTIDE SEQUENCE</scope>
    <source>
        <strain evidence="1">MPI-CAGE-CH-0235</strain>
    </source>
</reference>
<dbReference type="Proteomes" id="UP000813444">
    <property type="component" value="Unassembled WGS sequence"/>
</dbReference>
<comment type="caution">
    <text evidence="1">The sequence shown here is derived from an EMBL/GenBank/DDBJ whole genome shotgun (WGS) entry which is preliminary data.</text>
</comment>
<dbReference type="AlphaFoldDB" id="A0A8K0WMV7"/>
<evidence type="ECO:0000313" key="1">
    <source>
        <dbReference type="EMBL" id="KAH7310445.1"/>
    </source>
</evidence>
<evidence type="ECO:0000313" key="2">
    <source>
        <dbReference type="Proteomes" id="UP000813444"/>
    </source>
</evidence>
<gene>
    <name evidence="1" type="ORF">B0I35DRAFT_74336</name>
</gene>
<keyword evidence="2" id="KW-1185">Reference proteome</keyword>
<name>A0A8K0WMV7_9HYPO</name>
<organism evidence="1 2">
    <name type="scientific">Stachybotrys elegans</name>
    <dbReference type="NCBI Taxonomy" id="80388"/>
    <lineage>
        <taxon>Eukaryota</taxon>
        <taxon>Fungi</taxon>
        <taxon>Dikarya</taxon>
        <taxon>Ascomycota</taxon>
        <taxon>Pezizomycotina</taxon>
        <taxon>Sordariomycetes</taxon>
        <taxon>Hypocreomycetidae</taxon>
        <taxon>Hypocreales</taxon>
        <taxon>Stachybotryaceae</taxon>
        <taxon>Stachybotrys</taxon>
    </lineage>
</organism>
<proteinExistence type="predicted"/>
<accession>A0A8K0WMV7</accession>
<dbReference type="EMBL" id="JAGPNK010000012">
    <property type="protein sequence ID" value="KAH7310445.1"/>
    <property type="molecule type" value="Genomic_DNA"/>
</dbReference>